<dbReference type="OrthoDB" id="10256198at2759"/>
<feature type="domain" description="Dehydrogenase E1 component" evidence="6">
    <location>
        <begin position="61"/>
        <end position="355"/>
    </location>
</feature>
<keyword evidence="4 5" id="KW-0670">Pyruvate</keyword>
<dbReference type="CDD" id="cd02000">
    <property type="entry name" value="TPP_E1_PDC_ADC_BCADC"/>
    <property type="match status" value="1"/>
</dbReference>
<dbReference type="SUPFAM" id="SSF52518">
    <property type="entry name" value="Thiamin diphosphate-binding fold (THDP-binding)"/>
    <property type="match status" value="1"/>
</dbReference>
<keyword evidence="2 5" id="KW-0560">Oxidoreductase</keyword>
<name>A0A077WJ18_9FUNG</name>
<dbReference type="InterPro" id="IPR050642">
    <property type="entry name" value="PDH_E1_Alpha_Subunit"/>
</dbReference>
<comment type="catalytic activity">
    <reaction evidence="5">
        <text>N(6)-[(R)-lipoyl]-L-lysyl-[protein] + pyruvate + H(+) = N(6)-[(R)-S(8)-acetyldihydrolipoyl]-L-lysyl-[protein] + CO2</text>
        <dbReference type="Rhea" id="RHEA:19189"/>
        <dbReference type="Rhea" id="RHEA-COMP:10474"/>
        <dbReference type="Rhea" id="RHEA-COMP:10478"/>
        <dbReference type="ChEBI" id="CHEBI:15361"/>
        <dbReference type="ChEBI" id="CHEBI:15378"/>
        <dbReference type="ChEBI" id="CHEBI:16526"/>
        <dbReference type="ChEBI" id="CHEBI:83099"/>
        <dbReference type="ChEBI" id="CHEBI:83111"/>
        <dbReference type="EC" id="1.2.4.1"/>
    </reaction>
</comment>
<gene>
    <name evidence="7" type="ORF">LRAMOSA09556</name>
</gene>
<comment type="function">
    <text evidence="5">The pyruvate dehydrogenase complex catalyzes the overall conversion of pyruvate to acetyl-CoA and CO(2).</text>
</comment>
<proteinExistence type="predicted"/>
<dbReference type="EMBL" id="LK023323">
    <property type="protein sequence ID" value="CDS07033.1"/>
    <property type="molecule type" value="Genomic_DNA"/>
</dbReference>
<keyword evidence="3 5" id="KW-0786">Thiamine pyrophosphate</keyword>
<dbReference type="FunFam" id="3.40.50.970:FF:000013">
    <property type="entry name" value="Pyruvate dehydrogenase E1 component subunit alpha"/>
    <property type="match status" value="1"/>
</dbReference>
<dbReference type="PANTHER" id="PTHR11516">
    <property type="entry name" value="PYRUVATE DEHYDROGENASE E1 COMPONENT, ALPHA SUBUNIT BACTERIAL AND ORGANELLAR"/>
    <property type="match status" value="1"/>
</dbReference>
<dbReference type="InterPro" id="IPR001017">
    <property type="entry name" value="DH_E1"/>
</dbReference>
<dbReference type="AlphaFoldDB" id="A0A077WJ18"/>
<dbReference type="InterPro" id="IPR029061">
    <property type="entry name" value="THDP-binding"/>
</dbReference>
<evidence type="ECO:0000256" key="5">
    <source>
        <dbReference type="RuleBase" id="RU361139"/>
    </source>
</evidence>
<protein>
    <recommendedName>
        <fullName evidence="5">Pyruvate dehydrogenase E1 component subunit alpha</fullName>
        <ecNumber evidence="5">1.2.4.1</ecNumber>
    </recommendedName>
</protein>
<dbReference type="PANTHER" id="PTHR11516:SF60">
    <property type="entry name" value="PYRUVATE DEHYDROGENASE E1 COMPONENT SUBUNIT ALPHA"/>
    <property type="match status" value="1"/>
</dbReference>
<evidence type="ECO:0000256" key="2">
    <source>
        <dbReference type="ARBA" id="ARBA00023002"/>
    </source>
</evidence>
<dbReference type="GO" id="GO:0006086">
    <property type="term" value="P:pyruvate decarboxylation to acetyl-CoA"/>
    <property type="evidence" value="ECO:0007669"/>
    <property type="project" value="InterPro"/>
</dbReference>
<evidence type="ECO:0000256" key="1">
    <source>
        <dbReference type="ARBA" id="ARBA00001964"/>
    </source>
</evidence>
<dbReference type="GO" id="GO:0004739">
    <property type="term" value="F:pyruvate dehydrogenase (acetyl-transferring) activity"/>
    <property type="evidence" value="ECO:0007669"/>
    <property type="project" value="UniProtKB-UniRule"/>
</dbReference>
<dbReference type="Pfam" id="PF00676">
    <property type="entry name" value="E1_dh"/>
    <property type="match status" value="1"/>
</dbReference>
<evidence type="ECO:0000313" key="7">
    <source>
        <dbReference type="EMBL" id="CDS07033.1"/>
    </source>
</evidence>
<sequence length="384" mass="42914">MFRSIVSCKSTWGRAFSTTNRHYEKVSLTLPEDSFKMYKVDHKPNLHMEIEHSELLDIFTKMTTMRKMELAADGLYKAKKIRGFCHLCTGQEAVSVGMESAITHHDHVITAYRCHGFTFIRGATVKSVLAELMGRESGISHGKGGSMHMFSPSFYGGHGIVGAQVPLGAGIAFTQKYLGIPSATFTLYGDGAANQGQVFESFNMAALWELPCIFVCENNKYGMGTSASRSSASTEYFTRAEYIPGIQVNGMDALAVKRGCEWAKEWVLSGKGPLVMEMRTYRYGGHSMSDPGTTYRSRDEIQRMRSTADPITHLRDLIIEQNVATEEEIKAIDKEARKLVEKESQEAEASPEPDLKEFWSDIYIKGTEPSTIRGRVPSESHRFH</sequence>
<evidence type="ECO:0000256" key="3">
    <source>
        <dbReference type="ARBA" id="ARBA00023052"/>
    </source>
</evidence>
<reference evidence="7" key="1">
    <citation type="journal article" date="2014" name="Genome Announc.">
        <title>De novo whole-genome sequence and genome annotation of Lichtheimia ramosa.</title>
        <authorList>
            <person name="Linde J."/>
            <person name="Schwartze V."/>
            <person name="Binder U."/>
            <person name="Lass-Florl C."/>
            <person name="Voigt K."/>
            <person name="Horn F."/>
        </authorList>
    </citation>
    <scope>NUCLEOTIDE SEQUENCE</scope>
    <source>
        <strain evidence="7">JMRC FSU:6197</strain>
    </source>
</reference>
<dbReference type="InterPro" id="IPR017597">
    <property type="entry name" value="Pyrv_DH_E1_asu_subgrp-y"/>
</dbReference>
<organism evidence="7">
    <name type="scientific">Lichtheimia ramosa</name>
    <dbReference type="NCBI Taxonomy" id="688394"/>
    <lineage>
        <taxon>Eukaryota</taxon>
        <taxon>Fungi</taxon>
        <taxon>Fungi incertae sedis</taxon>
        <taxon>Mucoromycota</taxon>
        <taxon>Mucoromycotina</taxon>
        <taxon>Mucoromycetes</taxon>
        <taxon>Mucorales</taxon>
        <taxon>Lichtheimiaceae</taxon>
        <taxon>Lichtheimia</taxon>
    </lineage>
</organism>
<dbReference type="EC" id="1.2.4.1" evidence="5"/>
<comment type="cofactor">
    <cofactor evidence="1 5">
        <name>thiamine diphosphate</name>
        <dbReference type="ChEBI" id="CHEBI:58937"/>
    </cofactor>
</comment>
<accession>A0A077WJ18</accession>
<evidence type="ECO:0000256" key="4">
    <source>
        <dbReference type="ARBA" id="ARBA00023317"/>
    </source>
</evidence>
<evidence type="ECO:0000259" key="6">
    <source>
        <dbReference type="Pfam" id="PF00676"/>
    </source>
</evidence>
<dbReference type="NCBIfam" id="TIGR03182">
    <property type="entry name" value="PDH_E1_alph_y"/>
    <property type="match status" value="1"/>
</dbReference>
<dbReference type="Gene3D" id="3.40.50.970">
    <property type="match status" value="1"/>
</dbReference>